<proteinExistence type="predicted"/>
<dbReference type="AlphaFoldDB" id="A0A9D2H0B2"/>
<comment type="caution">
    <text evidence="1">The sequence shown here is derived from an EMBL/GenBank/DDBJ whole genome shotgun (WGS) entry which is preliminary data.</text>
</comment>
<dbReference type="InterPro" id="IPR025342">
    <property type="entry name" value="DUF4248"/>
</dbReference>
<name>A0A9D2H0B2_9BACE</name>
<sequence length="72" mass="8571">METFTIRAYGRTELAQFYFPGLNPQTAYRKLQEWIDYYPHLRERLQAAGCHPRSRVYMPVHVRMIVEAIGEP</sequence>
<organism evidence="1 2">
    <name type="scientific">Candidatus Bacteroides merdavium</name>
    <dbReference type="NCBI Taxonomy" id="2838472"/>
    <lineage>
        <taxon>Bacteria</taxon>
        <taxon>Pseudomonadati</taxon>
        <taxon>Bacteroidota</taxon>
        <taxon>Bacteroidia</taxon>
        <taxon>Bacteroidales</taxon>
        <taxon>Bacteroidaceae</taxon>
        <taxon>Bacteroides</taxon>
    </lineage>
</organism>
<dbReference type="Proteomes" id="UP000824108">
    <property type="component" value="Unassembled WGS sequence"/>
</dbReference>
<accession>A0A9D2H0B2</accession>
<protein>
    <submittedName>
        <fullName evidence="1">DUF4248 domain-containing protein</fullName>
    </submittedName>
</protein>
<reference evidence="1" key="1">
    <citation type="journal article" date="2021" name="PeerJ">
        <title>Extensive microbial diversity within the chicken gut microbiome revealed by metagenomics and culture.</title>
        <authorList>
            <person name="Gilroy R."/>
            <person name="Ravi A."/>
            <person name="Getino M."/>
            <person name="Pursley I."/>
            <person name="Horton D.L."/>
            <person name="Alikhan N.F."/>
            <person name="Baker D."/>
            <person name="Gharbi K."/>
            <person name="Hall N."/>
            <person name="Watson M."/>
            <person name="Adriaenssens E.M."/>
            <person name="Foster-Nyarko E."/>
            <person name="Jarju S."/>
            <person name="Secka A."/>
            <person name="Antonio M."/>
            <person name="Oren A."/>
            <person name="Chaudhuri R.R."/>
            <person name="La Ragione R."/>
            <person name="Hildebrand F."/>
            <person name="Pallen M.J."/>
        </authorList>
    </citation>
    <scope>NUCLEOTIDE SEQUENCE</scope>
    <source>
        <strain evidence="1">CHK118-2852</strain>
    </source>
</reference>
<gene>
    <name evidence="1" type="ORF">H9807_11080</name>
</gene>
<evidence type="ECO:0000313" key="1">
    <source>
        <dbReference type="EMBL" id="HIZ92639.1"/>
    </source>
</evidence>
<reference evidence="1" key="2">
    <citation type="submission" date="2021-04" db="EMBL/GenBank/DDBJ databases">
        <authorList>
            <person name="Gilroy R."/>
        </authorList>
    </citation>
    <scope>NUCLEOTIDE SEQUENCE</scope>
    <source>
        <strain evidence="1">CHK118-2852</strain>
    </source>
</reference>
<evidence type="ECO:0000313" key="2">
    <source>
        <dbReference type="Proteomes" id="UP000824108"/>
    </source>
</evidence>
<dbReference type="EMBL" id="DXAV01000090">
    <property type="protein sequence ID" value="HIZ92639.1"/>
    <property type="molecule type" value="Genomic_DNA"/>
</dbReference>
<dbReference type="Pfam" id="PF14053">
    <property type="entry name" value="DUF4248"/>
    <property type="match status" value="1"/>
</dbReference>